<reference evidence="2 3" key="1">
    <citation type="submission" date="2016-10" db="EMBL/GenBank/DDBJ databases">
        <authorList>
            <person name="de Groot N.N."/>
        </authorList>
    </citation>
    <scope>NUCLEOTIDE SEQUENCE [LARGE SCALE GENOMIC DNA]</scope>
    <source>
        <strain evidence="2 3">47C3B</strain>
    </source>
</reference>
<keyword evidence="3" id="KW-1185">Reference proteome</keyword>
<name>A0A1G7BMT7_9SPHI</name>
<evidence type="ECO:0000256" key="1">
    <source>
        <dbReference type="SAM" id="MobiDB-lite"/>
    </source>
</evidence>
<gene>
    <name evidence="2" type="ORF">SAMN05216464_10595</name>
</gene>
<dbReference type="Proteomes" id="UP000199072">
    <property type="component" value="Unassembled WGS sequence"/>
</dbReference>
<feature type="compositionally biased region" description="Polar residues" evidence="1">
    <location>
        <begin position="1"/>
        <end position="19"/>
    </location>
</feature>
<sequence length="52" mass="5652">MSTVASNKEGTRITQGSKKPSTEKLKTEGPLSEKDEVKKAEEQMKKSAKKSG</sequence>
<proteinExistence type="predicted"/>
<organism evidence="2 3">
    <name type="scientific">Mucilaginibacter pineti</name>
    <dbReference type="NCBI Taxonomy" id="1391627"/>
    <lineage>
        <taxon>Bacteria</taxon>
        <taxon>Pseudomonadati</taxon>
        <taxon>Bacteroidota</taxon>
        <taxon>Sphingobacteriia</taxon>
        <taxon>Sphingobacteriales</taxon>
        <taxon>Sphingobacteriaceae</taxon>
        <taxon>Mucilaginibacter</taxon>
    </lineage>
</organism>
<accession>A0A1G7BMT7</accession>
<evidence type="ECO:0000313" key="2">
    <source>
        <dbReference type="EMBL" id="SDE28471.1"/>
    </source>
</evidence>
<protein>
    <submittedName>
        <fullName evidence="2">Uncharacterized protein</fullName>
    </submittedName>
</protein>
<dbReference type="EMBL" id="FNAI01000005">
    <property type="protein sequence ID" value="SDE28471.1"/>
    <property type="molecule type" value="Genomic_DNA"/>
</dbReference>
<dbReference type="RefSeq" id="WP_162842623.1">
    <property type="nucleotide sequence ID" value="NZ_FNAI01000005.1"/>
</dbReference>
<feature type="compositionally biased region" description="Basic and acidic residues" evidence="1">
    <location>
        <begin position="20"/>
        <end position="45"/>
    </location>
</feature>
<dbReference type="AlphaFoldDB" id="A0A1G7BMT7"/>
<evidence type="ECO:0000313" key="3">
    <source>
        <dbReference type="Proteomes" id="UP000199072"/>
    </source>
</evidence>
<feature type="region of interest" description="Disordered" evidence="1">
    <location>
        <begin position="1"/>
        <end position="52"/>
    </location>
</feature>